<evidence type="ECO:0000256" key="1">
    <source>
        <dbReference type="SAM" id="Coils"/>
    </source>
</evidence>
<organism evidence="2 3">
    <name type="scientific">Gossypium barbadense</name>
    <name type="common">Sea Island cotton</name>
    <name type="synonym">Hibiscus barbadensis</name>
    <dbReference type="NCBI Taxonomy" id="3634"/>
    <lineage>
        <taxon>Eukaryota</taxon>
        <taxon>Viridiplantae</taxon>
        <taxon>Streptophyta</taxon>
        <taxon>Embryophyta</taxon>
        <taxon>Tracheophyta</taxon>
        <taxon>Spermatophyta</taxon>
        <taxon>Magnoliopsida</taxon>
        <taxon>eudicotyledons</taxon>
        <taxon>Gunneridae</taxon>
        <taxon>Pentapetalae</taxon>
        <taxon>rosids</taxon>
        <taxon>malvids</taxon>
        <taxon>Malvales</taxon>
        <taxon>Malvaceae</taxon>
        <taxon>Malvoideae</taxon>
        <taxon>Gossypium</taxon>
    </lineage>
</organism>
<dbReference type="OrthoDB" id="10433668at2759"/>
<accession>A0A2P5YS28</accession>
<gene>
    <name evidence="2" type="ORF">GOBAR_AA02196</name>
</gene>
<dbReference type="EMBL" id="KZ662840">
    <property type="protein sequence ID" value="PPS18395.1"/>
    <property type="molecule type" value="Genomic_DNA"/>
</dbReference>
<feature type="coiled-coil region" evidence="1">
    <location>
        <begin position="16"/>
        <end position="43"/>
    </location>
</feature>
<protein>
    <submittedName>
        <fullName evidence="2">Uncharacterized protein</fullName>
    </submittedName>
</protein>
<reference evidence="2 3" key="1">
    <citation type="submission" date="2015-01" db="EMBL/GenBank/DDBJ databases">
        <title>Genome of allotetraploid Gossypium barbadense reveals genomic plasticity and fiber elongation in cotton evolution.</title>
        <authorList>
            <person name="Chen X."/>
            <person name="Liu X."/>
            <person name="Zhao B."/>
            <person name="Zheng H."/>
            <person name="Hu Y."/>
            <person name="Lu G."/>
            <person name="Yang C."/>
            <person name="Chen J."/>
            <person name="Shan C."/>
            <person name="Zhang L."/>
            <person name="Zhou Y."/>
            <person name="Wang L."/>
            <person name="Guo W."/>
            <person name="Bai Y."/>
            <person name="Ruan J."/>
            <person name="Shangguan X."/>
            <person name="Mao Y."/>
            <person name="Jiang J."/>
            <person name="Zhu Y."/>
            <person name="Lei J."/>
            <person name="Kang H."/>
            <person name="Chen S."/>
            <person name="He X."/>
            <person name="Wang R."/>
            <person name="Wang Y."/>
            <person name="Chen J."/>
            <person name="Wang L."/>
            <person name="Yu S."/>
            <person name="Wang B."/>
            <person name="Wei J."/>
            <person name="Song S."/>
            <person name="Lu X."/>
            <person name="Gao Z."/>
            <person name="Gu W."/>
            <person name="Deng X."/>
            <person name="Ma D."/>
            <person name="Wang S."/>
            <person name="Liang W."/>
            <person name="Fang L."/>
            <person name="Cai C."/>
            <person name="Zhu X."/>
            <person name="Zhou B."/>
            <person name="Zhang Y."/>
            <person name="Chen Z."/>
            <person name="Xu S."/>
            <person name="Zhu R."/>
            <person name="Wang S."/>
            <person name="Zhang T."/>
            <person name="Zhao G."/>
        </authorList>
    </citation>
    <scope>NUCLEOTIDE SEQUENCE [LARGE SCALE GENOMIC DNA]</scope>
    <source>
        <strain evidence="3">cv. Xinhai21</strain>
        <tissue evidence="2">Leaf</tissue>
    </source>
</reference>
<evidence type="ECO:0000313" key="2">
    <source>
        <dbReference type="EMBL" id="PPS18395.1"/>
    </source>
</evidence>
<evidence type="ECO:0000313" key="3">
    <source>
        <dbReference type="Proteomes" id="UP000239757"/>
    </source>
</evidence>
<dbReference type="AlphaFoldDB" id="A0A2P5YS28"/>
<sequence length="138" mass="15569">MSFEKGPRIGYRDNTHSKAKNMTEEELARMAKLEEQIKRMMEMMTTMVKCKANVGEGSDTLDNPIPFYSDTGVYHKDLPLQWPGVTIQILRVNDLPASEESKEVDKENTYYKSPYVNYANPVSTNPSSSKVAKGVPCV</sequence>
<keyword evidence="1" id="KW-0175">Coiled coil</keyword>
<proteinExistence type="predicted"/>
<dbReference type="Proteomes" id="UP000239757">
    <property type="component" value="Unassembled WGS sequence"/>
</dbReference>
<name>A0A2P5YS28_GOSBA</name>